<dbReference type="STRING" id="159449.B4N89_37030"/>
<evidence type="ECO:0000256" key="1">
    <source>
        <dbReference type="ARBA" id="ARBA00022527"/>
    </source>
</evidence>
<keyword evidence="3" id="KW-0067">ATP-binding</keyword>
<keyword evidence="1" id="KW-0723">Serine/threonine-protein kinase</keyword>
<dbReference type="EMBL" id="MWQN01000003">
    <property type="protein sequence ID" value="OPC78460.1"/>
    <property type="molecule type" value="Genomic_DNA"/>
</dbReference>
<dbReference type="PANTHER" id="PTHR35526:SF3">
    <property type="entry name" value="ANTI-SIGMA-F FACTOR RSBW"/>
    <property type="match status" value="1"/>
</dbReference>
<dbReference type="GO" id="GO:0004674">
    <property type="term" value="F:protein serine/threonine kinase activity"/>
    <property type="evidence" value="ECO:0007669"/>
    <property type="project" value="UniProtKB-KW"/>
</dbReference>
<dbReference type="Proteomes" id="UP000190037">
    <property type="component" value="Unassembled WGS sequence"/>
</dbReference>
<reference evidence="3 4" key="1">
    <citation type="submission" date="2017-03" db="EMBL/GenBank/DDBJ databases">
        <title>Draft genome sequence of Streptomyces scabrisporus NF3, endophyte isolated from Amphipterygium adstringens.</title>
        <authorList>
            <person name="Vazquez M."/>
            <person name="Ceapa C.D."/>
            <person name="Rodriguez Luna D."/>
            <person name="Sanchez Esquivel S."/>
        </authorList>
    </citation>
    <scope>NUCLEOTIDE SEQUENCE [LARGE SCALE GENOMIC DNA]</scope>
    <source>
        <strain evidence="3 4">NF3</strain>
    </source>
</reference>
<dbReference type="PANTHER" id="PTHR35526">
    <property type="entry name" value="ANTI-SIGMA-F FACTOR RSBW-RELATED"/>
    <property type="match status" value="1"/>
</dbReference>
<proteinExistence type="predicted"/>
<name>A0A1T3NP41_9ACTN</name>
<organism evidence="3 4">
    <name type="scientific">Embleya scabrispora</name>
    <dbReference type="NCBI Taxonomy" id="159449"/>
    <lineage>
        <taxon>Bacteria</taxon>
        <taxon>Bacillati</taxon>
        <taxon>Actinomycetota</taxon>
        <taxon>Actinomycetes</taxon>
        <taxon>Kitasatosporales</taxon>
        <taxon>Streptomycetaceae</taxon>
        <taxon>Embleya</taxon>
    </lineage>
</organism>
<accession>A0A1T3NP41</accession>
<keyword evidence="1" id="KW-0808">Transferase</keyword>
<comment type="caution">
    <text evidence="3">The sequence shown here is derived from an EMBL/GenBank/DDBJ whole genome shotgun (WGS) entry which is preliminary data.</text>
</comment>
<dbReference type="InterPro" id="IPR050267">
    <property type="entry name" value="Anti-sigma-factor_SerPK"/>
</dbReference>
<dbReference type="Gene3D" id="3.30.565.10">
    <property type="entry name" value="Histidine kinase-like ATPase, C-terminal domain"/>
    <property type="match status" value="1"/>
</dbReference>
<protein>
    <submittedName>
        <fullName evidence="3">ATP-binding protein</fullName>
    </submittedName>
</protein>
<keyword evidence="4" id="KW-1185">Reference proteome</keyword>
<dbReference type="InterPro" id="IPR003594">
    <property type="entry name" value="HATPase_dom"/>
</dbReference>
<dbReference type="InterPro" id="IPR036890">
    <property type="entry name" value="HATPase_C_sf"/>
</dbReference>
<dbReference type="GO" id="GO:0005524">
    <property type="term" value="F:ATP binding"/>
    <property type="evidence" value="ECO:0007669"/>
    <property type="project" value="UniProtKB-KW"/>
</dbReference>
<dbReference type="AlphaFoldDB" id="A0A1T3NP41"/>
<keyword evidence="3" id="KW-0547">Nucleotide-binding</keyword>
<dbReference type="Pfam" id="PF13581">
    <property type="entry name" value="HATPase_c_2"/>
    <property type="match status" value="1"/>
</dbReference>
<keyword evidence="1" id="KW-0418">Kinase</keyword>
<evidence type="ECO:0000259" key="2">
    <source>
        <dbReference type="Pfam" id="PF13581"/>
    </source>
</evidence>
<dbReference type="OrthoDB" id="3853431at2"/>
<sequence length="137" mass="14896">MRAVGWAKAFPVSGGVEAGRRWTREHLASLEWMRDAPETVDDVVLAVSELLTNAHVHAHSTAHLVLSWDRRCLHVYVSDTGPGLPTPRDHDTTRVSGRGLAIVDAVADEWETLTHAGGKAIYACFRPPGQTDPHAAS</sequence>
<dbReference type="CDD" id="cd16936">
    <property type="entry name" value="HATPase_RsbW-like"/>
    <property type="match status" value="1"/>
</dbReference>
<dbReference type="SUPFAM" id="SSF55874">
    <property type="entry name" value="ATPase domain of HSP90 chaperone/DNA topoisomerase II/histidine kinase"/>
    <property type="match status" value="1"/>
</dbReference>
<gene>
    <name evidence="3" type="ORF">B4N89_37030</name>
</gene>
<evidence type="ECO:0000313" key="4">
    <source>
        <dbReference type="Proteomes" id="UP000190037"/>
    </source>
</evidence>
<evidence type="ECO:0000313" key="3">
    <source>
        <dbReference type="EMBL" id="OPC78460.1"/>
    </source>
</evidence>
<feature type="domain" description="Histidine kinase/HSP90-like ATPase" evidence="2">
    <location>
        <begin position="36"/>
        <end position="122"/>
    </location>
</feature>